<evidence type="ECO:0000256" key="1">
    <source>
        <dbReference type="ARBA" id="ARBA00007074"/>
    </source>
</evidence>
<dbReference type="InterPro" id="IPR038765">
    <property type="entry name" value="Papain-like_cys_pep_sf"/>
</dbReference>
<dbReference type="PANTHER" id="PTHR47053:SF1">
    <property type="entry name" value="MUREIN DD-ENDOPEPTIDASE MEPH-RELATED"/>
    <property type="match status" value="1"/>
</dbReference>
<gene>
    <name evidence="7" type="ORF">HNP49_002025</name>
</gene>
<evidence type="ECO:0000256" key="5">
    <source>
        <dbReference type="SAM" id="SignalP"/>
    </source>
</evidence>
<protein>
    <submittedName>
        <fullName evidence="7">Cell wall-associated NlpC family hydrolase</fullName>
    </submittedName>
</protein>
<dbReference type="SUPFAM" id="SSF54001">
    <property type="entry name" value="Cysteine proteinases"/>
    <property type="match status" value="1"/>
</dbReference>
<evidence type="ECO:0000256" key="3">
    <source>
        <dbReference type="ARBA" id="ARBA00022801"/>
    </source>
</evidence>
<dbReference type="GO" id="GO:0008234">
    <property type="term" value="F:cysteine-type peptidase activity"/>
    <property type="evidence" value="ECO:0007669"/>
    <property type="project" value="UniProtKB-KW"/>
</dbReference>
<name>A0A7X0BSI9_9PSED</name>
<proteinExistence type="inferred from homology"/>
<keyword evidence="2" id="KW-0645">Protease</keyword>
<accession>A0A7X0BSI9</accession>
<dbReference type="AlphaFoldDB" id="A0A7X0BSI9"/>
<dbReference type="PROSITE" id="PS51257">
    <property type="entry name" value="PROKAR_LIPOPROTEIN"/>
    <property type="match status" value="1"/>
</dbReference>
<dbReference type="GO" id="GO:0006508">
    <property type="term" value="P:proteolysis"/>
    <property type="evidence" value="ECO:0007669"/>
    <property type="project" value="UniProtKB-KW"/>
</dbReference>
<evidence type="ECO:0000313" key="7">
    <source>
        <dbReference type="EMBL" id="MBB6341857.1"/>
    </source>
</evidence>
<feature type="domain" description="NlpC/P60" evidence="6">
    <location>
        <begin position="61"/>
        <end position="188"/>
    </location>
</feature>
<dbReference type="InterPro" id="IPR051202">
    <property type="entry name" value="Peptidase_C40"/>
</dbReference>
<dbReference type="InterPro" id="IPR000064">
    <property type="entry name" value="NLP_P60_dom"/>
</dbReference>
<organism evidence="7 8">
    <name type="scientific">Pseudomonas fluvialis</name>
    <dbReference type="NCBI Taxonomy" id="1793966"/>
    <lineage>
        <taxon>Bacteria</taxon>
        <taxon>Pseudomonadati</taxon>
        <taxon>Pseudomonadota</taxon>
        <taxon>Gammaproteobacteria</taxon>
        <taxon>Pseudomonadales</taxon>
        <taxon>Pseudomonadaceae</taxon>
        <taxon>Pseudomonas</taxon>
    </lineage>
</organism>
<dbReference type="RefSeq" id="WP_184682917.1">
    <property type="nucleotide sequence ID" value="NZ_JACHLL010000003.1"/>
</dbReference>
<dbReference type="PANTHER" id="PTHR47053">
    <property type="entry name" value="MUREIN DD-ENDOPEPTIDASE MEPH-RELATED"/>
    <property type="match status" value="1"/>
</dbReference>
<evidence type="ECO:0000256" key="2">
    <source>
        <dbReference type="ARBA" id="ARBA00022670"/>
    </source>
</evidence>
<evidence type="ECO:0000259" key="6">
    <source>
        <dbReference type="PROSITE" id="PS51935"/>
    </source>
</evidence>
<keyword evidence="8" id="KW-1185">Reference proteome</keyword>
<dbReference type="PROSITE" id="PS51935">
    <property type="entry name" value="NLPC_P60"/>
    <property type="match status" value="1"/>
</dbReference>
<keyword evidence="4" id="KW-0788">Thiol protease</keyword>
<keyword evidence="3 7" id="KW-0378">Hydrolase</keyword>
<dbReference type="Proteomes" id="UP000557193">
    <property type="component" value="Unassembled WGS sequence"/>
</dbReference>
<dbReference type="Gene3D" id="3.90.1720.10">
    <property type="entry name" value="endopeptidase domain like (from Nostoc punctiforme)"/>
    <property type="match status" value="1"/>
</dbReference>
<feature type="signal peptide" evidence="5">
    <location>
        <begin position="1"/>
        <end position="21"/>
    </location>
</feature>
<dbReference type="EMBL" id="JACHLL010000003">
    <property type="protein sequence ID" value="MBB6341857.1"/>
    <property type="molecule type" value="Genomic_DNA"/>
</dbReference>
<sequence>MHIRFAPIVPLALTFVLTACAGYAPQQSLTQTPPPVVQTSVDEPSTEQMAELTDDESYELPSLADSMLAHGLSLVGTRYRPGGTSVQSGFDCSGFVGFLYKQELGIQLPRSTREMITLDAPKVARSELEPGDIIFFNNRGRGRVSHAGIYLGDNQFIHSSSSRSGGVRVDSLADRYWNSSYMLAKRVLDEHQLPATSAGPQHR</sequence>
<comment type="similarity">
    <text evidence="1">Belongs to the peptidase C40 family.</text>
</comment>
<dbReference type="Pfam" id="PF00877">
    <property type="entry name" value="NLPC_P60"/>
    <property type="match status" value="1"/>
</dbReference>
<keyword evidence="5" id="KW-0732">Signal</keyword>
<reference evidence="7 8" key="1">
    <citation type="submission" date="2020-08" db="EMBL/GenBank/DDBJ databases">
        <title>Functional genomics of gut bacteria from endangered species of beetles.</title>
        <authorList>
            <person name="Carlos-Shanley C."/>
        </authorList>
    </citation>
    <scope>NUCLEOTIDE SEQUENCE [LARGE SCALE GENOMIC DNA]</scope>
    <source>
        <strain evidence="7 8">S00202</strain>
    </source>
</reference>
<feature type="chain" id="PRO_5030642248" evidence="5">
    <location>
        <begin position="22"/>
        <end position="203"/>
    </location>
</feature>
<evidence type="ECO:0000256" key="4">
    <source>
        <dbReference type="ARBA" id="ARBA00022807"/>
    </source>
</evidence>
<comment type="caution">
    <text evidence="7">The sequence shown here is derived from an EMBL/GenBank/DDBJ whole genome shotgun (WGS) entry which is preliminary data.</text>
</comment>
<evidence type="ECO:0000313" key="8">
    <source>
        <dbReference type="Proteomes" id="UP000557193"/>
    </source>
</evidence>